<keyword evidence="4" id="KW-0472">Membrane</keyword>
<dbReference type="Gene3D" id="2.40.30.170">
    <property type="match status" value="1"/>
</dbReference>
<evidence type="ECO:0008006" key="7">
    <source>
        <dbReference type="Google" id="ProtNLM"/>
    </source>
</evidence>
<keyword evidence="2 3" id="KW-0175">Coiled coil</keyword>
<dbReference type="AlphaFoldDB" id="A0A6P1M2R0"/>
<keyword evidence="6" id="KW-1185">Reference proteome</keyword>
<comment type="subcellular location">
    <subcellularLocation>
        <location evidence="1">Cell envelope</location>
    </subcellularLocation>
</comment>
<dbReference type="PANTHER" id="PTHR32347">
    <property type="entry name" value="EFFLUX SYSTEM COMPONENT YKNX-RELATED"/>
    <property type="match status" value="1"/>
</dbReference>
<organism evidence="5 6">
    <name type="scientific">Tichowtungia aerotolerans</name>
    <dbReference type="NCBI Taxonomy" id="2697043"/>
    <lineage>
        <taxon>Bacteria</taxon>
        <taxon>Pseudomonadati</taxon>
        <taxon>Kiritimatiellota</taxon>
        <taxon>Tichowtungiia</taxon>
        <taxon>Tichowtungiales</taxon>
        <taxon>Tichowtungiaceae</taxon>
        <taxon>Tichowtungia</taxon>
    </lineage>
</organism>
<dbReference type="PANTHER" id="PTHR32347:SF23">
    <property type="entry name" value="BLL5650 PROTEIN"/>
    <property type="match status" value="1"/>
</dbReference>
<evidence type="ECO:0000313" key="6">
    <source>
        <dbReference type="Proteomes" id="UP000464954"/>
    </source>
</evidence>
<sequence length="406" mass="46781">MNKKKAIWTIIGLLVIGGIFVALRTRETVRSEVLLPIERAPFIETVETRGEVDALFYEELRAPGGRYSKQLIYLCPEGSEVSPGDLVAEFDTAELLQNIDELREKEAEEKQARLDTELTADTAIFSQQVILERSNEELNIAEVRKISMQYEADKRRSIAVSEFNNVRRSVQAAEKKLKQLQFDKKEKLRRVDQRIERIQRQISNVEKQLEQYRFTAERESLVVYPVTYISGLWKKAEEGDTLSQNREFARLPEFSSKIIRVYLEEQWVNKIKEQGAVTFTPISYPETLYHGNILSISTLATEGHYRQYKKFFEVIVEIDSSDAEAFARLKPGMVCNLQFLIRNWGEAVAIPKDYIRISQDGVPLATIREDDGGDRLLPLDGTAETADYYLLTNRSPEHLTLVYKEL</sequence>
<dbReference type="GO" id="GO:0030313">
    <property type="term" value="C:cell envelope"/>
    <property type="evidence" value="ECO:0007669"/>
    <property type="project" value="UniProtKB-SubCell"/>
</dbReference>
<dbReference type="RefSeq" id="WP_160626165.1">
    <property type="nucleotide sequence ID" value="NZ_CP047593.1"/>
</dbReference>
<dbReference type="InterPro" id="IPR050465">
    <property type="entry name" value="UPF0194_transport"/>
</dbReference>
<keyword evidence="4" id="KW-1133">Transmembrane helix</keyword>
<reference evidence="5 6" key="1">
    <citation type="submission" date="2020-01" db="EMBL/GenBank/DDBJ databases">
        <title>Ponticoccus aerotolerans gen. nov., sp. nov., an anaerobic bacterium and proposal of Ponticoccusceae fam. nov., Ponticoccusles ord. nov. and Ponticoccuse classis nov. in the phylum Kiritimatiellaeota.</title>
        <authorList>
            <person name="Zhou L.Y."/>
            <person name="Du Z.J."/>
        </authorList>
    </citation>
    <scope>NUCLEOTIDE SEQUENCE [LARGE SCALE GENOMIC DNA]</scope>
    <source>
        <strain evidence="5 6">S-5007</strain>
    </source>
</reference>
<dbReference type="Proteomes" id="UP000464954">
    <property type="component" value="Chromosome"/>
</dbReference>
<evidence type="ECO:0000256" key="1">
    <source>
        <dbReference type="ARBA" id="ARBA00004196"/>
    </source>
</evidence>
<protein>
    <recommendedName>
        <fullName evidence="7">HlyD family efflux transporter periplasmic adaptor subunit</fullName>
    </recommendedName>
</protein>
<accession>A0A6P1M2R0</accession>
<evidence type="ECO:0000256" key="2">
    <source>
        <dbReference type="ARBA" id="ARBA00023054"/>
    </source>
</evidence>
<proteinExistence type="predicted"/>
<feature type="coiled-coil region" evidence="3">
    <location>
        <begin position="163"/>
        <end position="215"/>
    </location>
</feature>
<feature type="transmembrane region" description="Helical" evidence="4">
    <location>
        <begin position="6"/>
        <end position="23"/>
    </location>
</feature>
<keyword evidence="4" id="KW-0812">Transmembrane</keyword>
<evidence type="ECO:0000256" key="3">
    <source>
        <dbReference type="SAM" id="Coils"/>
    </source>
</evidence>
<gene>
    <name evidence="5" type="ORF">GT409_01235</name>
</gene>
<name>A0A6P1M2R0_9BACT</name>
<dbReference type="EMBL" id="CP047593">
    <property type="protein sequence ID" value="QHI68131.1"/>
    <property type="molecule type" value="Genomic_DNA"/>
</dbReference>
<evidence type="ECO:0000313" key="5">
    <source>
        <dbReference type="EMBL" id="QHI68131.1"/>
    </source>
</evidence>
<evidence type="ECO:0000256" key="4">
    <source>
        <dbReference type="SAM" id="Phobius"/>
    </source>
</evidence>
<dbReference type="KEGG" id="taer:GT409_01235"/>